<evidence type="ECO:0000313" key="2">
    <source>
        <dbReference type="EMBL" id="TCZ70203.1"/>
    </source>
</evidence>
<reference evidence="2 3" key="1">
    <citation type="submission" date="2019-03" db="EMBL/GenBank/DDBJ databases">
        <authorList>
            <person name="Kim M.K.M."/>
        </authorList>
    </citation>
    <scope>NUCLEOTIDE SEQUENCE [LARGE SCALE GENOMIC DNA]</scope>
    <source>
        <strain evidence="2 3">18JY21-1</strain>
    </source>
</reference>
<evidence type="ECO:0008006" key="4">
    <source>
        <dbReference type="Google" id="ProtNLM"/>
    </source>
</evidence>
<dbReference type="RefSeq" id="WP_132420458.1">
    <property type="nucleotide sequence ID" value="NZ_SKFG01000045.1"/>
</dbReference>
<sequence>MFLAEEATASTFSMFDPFILIFTVLIAIGVVRLLMAPKKNKFALGFGGVSLVVFLLLDVIMISGW</sequence>
<protein>
    <recommendedName>
        <fullName evidence="4">DUF2759 domain-containing protein</fullName>
    </recommendedName>
</protein>
<proteinExistence type="predicted"/>
<dbReference type="AlphaFoldDB" id="A0A4R4DZX9"/>
<dbReference type="OrthoDB" id="2679967at2"/>
<evidence type="ECO:0000256" key="1">
    <source>
        <dbReference type="SAM" id="Phobius"/>
    </source>
</evidence>
<organism evidence="2 3">
    <name type="scientific">Paenibacillus albiflavus</name>
    <dbReference type="NCBI Taxonomy" id="2545760"/>
    <lineage>
        <taxon>Bacteria</taxon>
        <taxon>Bacillati</taxon>
        <taxon>Bacillota</taxon>
        <taxon>Bacilli</taxon>
        <taxon>Bacillales</taxon>
        <taxon>Paenibacillaceae</taxon>
        <taxon>Paenibacillus</taxon>
    </lineage>
</organism>
<feature type="transmembrane region" description="Helical" evidence="1">
    <location>
        <begin position="42"/>
        <end position="62"/>
    </location>
</feature>
<dbReference type="Proteomes" id="UP000295418">
    <property type="component" value="Unassembled WGS sequence"/>
</dbReference>
<feature type="transmembrane region" description="Helical" evidence="1">
    <location>
        <begin position="12"/>
        <end position="35"/>
    </location>
</feature>
<name>A0A4R4DZX9_9BACL</name>
<keyword evidence="1" id="KW-0472">Membrane</keyword>
<gene>
    <name evidence="2" type="ORF">E0485_23320</name>
</gene>
<dbReference type="EMBL" id="SKFG01000045">
    <property type="protein sequence ID" value="TCZ70203.1"/>
    <property type="molecule type" value="Genomic_DNA"/>
</dbReference>
<keyword evidence="1" id="KW-1133">Transmembrane helix</keyword>
<comment type="caution">
    <text evidence="2">The sequence shown here is derived from an EMBL/GenBank/DDBJ whole genome shotgun (WGS) entry which is preliminary data.</text>
</comment>
<evidence type="ECO:0000313" key="3">
    <source>
        <dbReference type="Proteomes" id="UP000295418"/>
    </source>
</evidence>
<keyword evidence="3" id="KW-1185">Reference proteome</keyword>
<accession>A0A4R4DZX9</accession>
<keyword evidence="1" id="KW-0812">Transmembrane</keyword>